<evidence type="ECO:0000259" key="1">
    <source>
        <dbReference type="Pfam" id="PF13843"/>
    </source>
</evidence>
<organism evidence="2 3">
    <name type="scientific">Dryococelus australis</name>
    <dbReference type="NCBI Taxonomy" id="614101"/>
    <lineage>
        <taxon>Eukaryota</taxon>
        <taxon>Metazoa</taxon>
        <taxon>Ecdysozoa</taxon>
        <taxon>Arthropoda</taxon>
        <taxon>Hexapoda</taxon>
        <taxon>Insecta</taxon>
        <taxon>Pterygota</taxon>
        <taxon>Neoptera</taxon>
        <taxon>Polyneoptera</taxon>
        <taxon>Phasmatodea</taxon>
        <taxon>Verophasmatodea</taxon>
        <taxon>Anareolatae</taxon>
        <taxon>Phasmatidae</taxon>
        <taxon>Eurycanthinae</taxon>
        <taxon>Dryococelus</taxon>
    </lineage>
</organism>
<evidence type="ECO:0000313" key="3">
    <source>
        <dbReference type="Proteomes" id="UP001159363"/>
    </source>
</evidence>
<keyword evidence="3" id="KW-1185">Reference proteome</keyword>
<proteinExistence type="predicted"/>
<reference evidence="2 3" key="1">
    <citation type="submission" date="2023-02" db="EMBL/GenBank/DDBJ databases">
        <title>LHISI_Scaffold_Assembly.</title>
        <authorList>
            <person name="Stuart O.P."/>
            <person name="Cleave R."/>
            <person name="Magrath M.J.L."/>
            <person name="Mikheyev A.S."/>
        </authorList>
    </citation>
    <scope>NUCLEOTIDE SEQUENCE [LARGE SCALE GENOMIC DNA]</scope>
    <source>
        <strain evidence="2">Daus_M_001</strain>
        <tissue evidence="2">Leg muscle</tissue>
    </source>
</reference>
<feature type="domain" description="PiggyBac transposable element-derived protein" evidence="1">
    <location>
        <begin position="28"/>
        <end position="94"/>
    </location>
</feature>
<evidence type="ECO:0000313" key="2">
    <source>
        <dbReference type="EMBL" id="KAJ8886958.1"/>
    </source>
</evidence>
<comment type="caution">
    <text evidence="2">The sequence shown here is derived from an EMBL/GenBank/DDBJ whole genome shotgun (WGS) entry which is preliminary data.</text>
</comment>
<dbReference type="InterPro" id="IPR029526">
    <property type="entry name" value="PGBD"/>
</dbReference>
<gene>
    <name evidence="2" type="ORF">PR048_013172</name>
</gene>
<name>A0ABQ9HSX6_9NEOP</name>
<accession>A0ABQ9HSX6</accession>
<dbReference type="Pfam" id="PF13843">
    <property type="entry name" value="DDE_Tnp_1_7"/>
    <property type="match status" value="1"/>
</dbReference>
<sequence>MPPWRQTAHTFKLHRTANQQMSMRFVWMNRYTWSFKIYGRKERDYIVSVPTTIVLQLSEKLLDEGTTTVTDNYYSIIEVANKLFEREIHLLGTL</sequence>
<protein>
    <recommendedName>
        <fullName evidence="1">PiggyBac transposable element-derived protein domain-containing protein</fullName>
    </recommendedName>
</protein>
<dbReference type="Proteomes" id="UP001159363">
    <property type="component" value="Chromosome X"/>
</dbReference>
<dbReference type="EMBL" id="JARBHB010000004">
    <property type="protein sequence ID" value="KAJ8886958.1"/>
    <property type="molecule type" value="Genomic_DNA"/>
</dbReference>